<organism evidence="4 5">
    <name type="scientific">Meiothermus luteus</name>
    <dbReference type="NCBI Taxonomy" id="2026184"/>
    <lineage>
        <taxon>Bacteria</taxon>
        <taxon>Thermotogati</taxon>
        <taxon>Deinococcota</taxon>
        <taxon>Deinococci</taxon>
        <taxon>Thermales</taxon>
        <taxon>Thermaceae</taxon>
        <taxon>Meiothermus</taxon>
    </lineage>
</organism>
<dbReference type="PRINTS" id="PR00080">
    <property type="entry name" value="SDRFAMILY"/>
</dbReference>
<dbReference type="AlphaFoldDB" id="A0A399EKV8"/>
<dbReference type="InterPro" id="IPR051122">
    <property type="entry name" value="SDR_DHRS6-like"/>
</dbReference>
<evidence type="ECO:0000256" key="3">
    <source>
        <dbReference type="ARBA" id="ARBA00023027"/>
    </source>
</evidence>
<dbReference type="EMBL" id="QWKZ01000067">
    <property type="protein sequence ID" value="RIH84083.1"/>
    <property type="molecule type" value="Genomic_DNA"/>
</dbReference>
<dbReference type="Pfam" id="PF13561">
    <property type="entry name" value="adh_short_C2"/>
    <property type="match status" value="1"/>
</dbReference>
<comment type="similarity">
    <text evidence="1">Belongs to the short-chain dehydrogenases/reductases (SDR) family.</text>
</comment>
<dbReference type="FunFam" id="3.40.50.720:FF:000084">
    <property type="entry name" value="Short-chain dehydrogenase reductase"/>
    <property type="match status" value="1"/>
</dbReference>
<dbReference type="PANTHER" id="PTHR43477:SF4">
    <property type="entry name" value="DEHYDROGENASE_REDUCTASE SDR FAMILY MEMBER 6"/>
    <property type="match status" value="1"/>
</dbReference>
<keyword evidence="5" id="KW-1185">Reference proteome</keyword>
<dbReference type="PROSITE" id="PS00061">
    <property type="entry name" value="ADH_SHORT"/>
    <property type="match status" value="1"/>
</dbReference>
<dbReference type="CDD" id="cd05368">
    <property type="entry name" value="DHRS6_like_SDR_c"/>
    <property type="match status" value="1"/>
</dbReference>
<evidence type="ECO:0000313" key="5">
    <source>
        <dbReference type="Proteomes" id="UP000265800"/>
    </source>
</evidence>
<sequence>MQRLKGKLALVTAAGQGIGRATAERFIAEGAEVVATDLHPELLRGLDCRQARMDVLNRAEIEALVALLPRVDILFNCAGYVHHGTILECSDEDWEFSFNLNVRSMFWTMRAVIPKMLEQGGGSIINISSAASSIKGVPNRFVYSATKAAVIGMTKAVAADYVTRGIRANVICPGTVDSPSWRARVVEQARRTGQSEEEVRQAFVARQPMGRVGRPEEVAALAAYLASDEAAFTTGAVHLIDGGWAM</sequence>
<gene>
    <name evidence="4" type="ORF">Mlute_02009</name>
</gene>
<dbReference type="EC" id="1.1.1.-" evidence="4"/>
<dbReference type="Gene3D" id="3.40.50.720">
    <property type="entry name" value="NAD(P)-binding Rossmann-like Domain"/>
    <property type="match status" value="1"/>
</dbReference>
<reference evidence="4 5" key="1">
    <citation type="submission" date="2018-08" db="EMBL/GenBank/DDBJ databases">
        <title>Meiothermus luteus KCTC 52599 genome sequencing project.</title>
        <authorList>
            <person name="Da Costa M.S."/>
            <person name="Albuquerque L."/>
            <person name="Raposo P."/>
            <person name="Froufe H.J.C."/>
            <person name="Barroso C.S."/>
            <person name="Egas C."/>
        </authorList>
    </citation>
    <scope>NUCLEOTIDE SEQUENCE [LARGE SCALE GENOMIC DNA]</scope>
    <source>
        <strain evidence="4 5">KCTC 52599</strain>
    </source>
</reference>
<comment type="caution">
    <text evidence="4">The sequence shown here is derived from an EMBL/GenBank/DDBJ whole genome shotgun (WGS) entry which is preliminary data.</text>
</comment>
<dbReference type="RefSeq" id="WP_119360568.1">
    <property type="nucleotide sequence ID" value="NZ_QWKZ01000067.1"/>
</dbReference>
<dbReference type="GO" id="GO:0016491">
    <property type="term" value="F:oxidoreductase activity"/>
    <property type="evidence" value="ECO:0007669"/>
    <property type="project" value="UniProtKB-KW"/>
</dbReference>
<accession>A0A399EKV8</accession>
<name>A0A399EKV8_9DEIN</name>
<evidence type="ECO:0000313" key="4">
    <source>
        <dbReference type="EMBL" id="RIH84083.1"/>
    </source>
</evidence>
<keyword evidence="3" id="KW-0520">NAD</keyword>
<dbReference type="InterPro" id="IPR020904">
    <property type="entry name" value="Sc_DH/Rdtase_CS"/>
</dbReference>
<evidence type="ECO:0000256" key="2">
    <source>
        <dbReference type="ARBA" id="ARBA00023002"/>
    </source>
</evidence>
<dbReference type="InterPro" id="IPR002347">
    <property type="entry name" value="SDR_fam"/>
</dbReference>
<keyword evidence="2 4" id="KW-0560">Oxidoreductase</keyword>
<proteinExistence type="inferred from homology"/>
<dbReference type="InterPro" id="IPR036291">
    <property type="entry name" value="NAD(P)-bd_dom_sf"/>
</dbReference>
<dbReference type="PRINTS" id="PR00081">
    <property type="entry name" value="GDHRDH"/>
</dbReference>
<protein>
    <submittedName>
        <fullName evidence="4">2-keto-3-deoxy-L-fuconate dehydrogenase</fullName>
        <ecNumber evidence="4">1.1.1.-</ecNumber>
    </submittedName>
</protein>
<dbReference type="Proteomes" id="UP000265800">
    <property type="component" value="Unassembled WGS sequence"/>
</dbReference>
<dbReference type="PANTHER" id="PTHR43477">
    <property type="entry name" value="DIHYDROANTICAPSIN 7-DEHYDROGENASE"/>
    <property type="match status" value="1"/>
</dbReference>
<dbReference type="SUPFAM" id="SSF51735">
    <property type="entry name" value="NAD(P)-binding Rossmann-fold domains"/>
    <property type="match status" value="1"/>
</dbReference>
<evidence type="ECO:0000256" key="1">
    <source>
        <dbReference type="ARBA" id="ARBA00006484"/>
    </source>
</evidence>
<dbReference type="OrthoDB" id="9803333at2"/>